<keyword evidence="2 5" id="KW-0645">Protease</keyword>
<dbReference type="Pfam" id="PF00082">
    <property type="entry name" value="Peptidase_S8"/>
    <property type="match status" value="1"/>
</dbReference>
<evidence type="ECO:0000313" key="9">
    <source>
        <dbReference type="EMBL" id="PSL53699.1"/>
    </source>
</evidence>
<dbReference type="CDD" id="cd04077">
    <property type="entry name" value="Peptidases_S8_PCSK9_ProteinaseK_like"/>
    <property type="match status" value="1"/>
</dbReference>
<accession>A0A2P8I5E8</accession>
<sequence length="374" mass="38376">MRTLLSGLGVAALAAVTLTAPAHAEGAVLHAGSATAVPGSYIVKLKDVAATDAVTARLDGHVTRSFPALHGFAASLTPRQARRLAADPAVEYVEQDQVVRAHTTQLNAPFGLDRIDQRGATGDGRYSYTSTGLRTRAYVIDTGVRTTHTEIAGRTCAGYDAVDNDTVPQDDNGHGTAIASLIAGRVNGVAKQALVCGVRVLNGAGSGTTAGVIAGIDWVARNHVKPASANLSLGGGASTAMDDAVRRLIAAGVTASVTAGGSNANAGNYSPARVTEALTSGASTRTDTRATFSNYGPVVDVYAYGMNITVAWHTGDTATNTLSGTSLATAYVTGVTLRFLEFNPGATPAQVHSAVVSEATPLSWGRLLYWSPTR</sequence>
<dbReference type="EMBL" id="PYAX01000008">
    <property type="protein sequence ID" value="PSL53699.1"/>
    <property type="molecule type" value="Genomic_DNA"/>
</dbReference>
<dbReference type="PROSITE" id="PS51892">
    <property type="entry name" value="SUBTILASE"/>
    <property type="match status" value="1"/>
</dbReference>
<evidence type="ECO:0000256" key="2">
    <source>
        <dbReference type="ARBA" id="ARBA00022670"/>
    </source>
</evidence>
<dbReference type="InterPro" id="IPR000209">
    <property type="entry name" value="Peptidase_S8/S53_dom"/>
</dbReference>
<feature type="active site" description="Charge relay system" evidence="5">
    <location>
        <position position="174"/>
    </location>
</feature>
<dbReference type="Gene3D" id="3.30.70.80">
    <property type="entry name" value="Peptidase S8 propeptide/proteinase inhibitor I9"/>
    <property type="match status" value="1"/>
</dbReference>
<comment type="similarity">
    <text evidence="1 5">Belongs to the peptidase S8 family.</text>
</comment>
<dbReference type="Gene3D" id="3.40.50.200">
    <property type="entry name" value="Peptidase S8/S53 domain"/>
    <property type="match status" value="1"/>
</dbReference>
<organism evidence="9 10">
    <name type="scientific">Saccharothrix carnea</name>
    <dbReference type="NCBI Taxonomy" id="1280637"/>
    <lineage>
        <taxon>Bacteria</taxon>
        <taxon>Bacillati</taxon>
        <taxon>Actinomycetota</taxon>
        <taxon>Actinomycetes</taxon>
        <taxon>Pseudonocardiales</taxon>
        <taxon>Pseudonocardiaceae</taxon>
        <taxon>Saccharothrix</taxon>
    </lineage>
</organism>
<dbReference type="SUPFAM" id="SSF52743">
    <property type="entry name" value="Subtilisin-like"/>
    <property type="match status" value="1"/>
</dbReference>
<dbReference type="GO" id="GO:0006508">
    <property type="term" value="P:proteolysis"/>
    <property type="evidence" value="ECO:0007669"/>
    <property type="project" value="UniProtKB-KW"/>
</dbReference>
<feature type="chain" id="PRO_5015104331" evidence="6">
    <location>
        <begin position="25"/>
        <end position="374"/>
    </location>
</feature>
<dbReference type="PANTHER" id="PTHR43806">
    <property type="entry name" value="PEPTIDASE S8"/>
    <property type="match status" value="1"/>
</dbReference>
<dbReference type="InterPro" id="IPR036852">
    <property type="entry name" value="Peptidase_S8/S53_dom_sf"/>
</dbReference>
<feature type="active site" description="Charge relay system" evidence="5">
    <location>
        <position position="141"/>
    </location>
</feature>
<dbReference type="InterPro" id="IPR022398">
    <property type="entry name" value="Peptidase_S8_His-AS"/>
</dbReference>
<dbReference type="OrthoDB" id="9766923at2"/>
<proteinExistence type="inferred from homology"/>
<gene>
    <name evidence="9" type="ORF">B0I31_108146</name>
</gene>
<evidence type="ECO:0000256" key="1">
    <source>
        <dbReference type="ARBA" id="ARBA00011073"/>
    </source>
</evidence>
<evidence type="ECO:0000256" key="4">
    <source>
        <dbReference type="ARBA" id="ARBA00022825"/>
    </source>
</evidence>
<dbReference type="GO" id="GO:0004252">
    <property type="term" value="F:serine-type endopeptidase activity"/>
    <property type="evidence" value="ECO:0007669"/>
    <property type="project" value="UniProtKB-UniRule"/>
</dbReference>
<keyword evidence="3 5" id="KW-0378">Hydrolase</keyword>
<dbReference type="InterPro" id="IPR015500">
    <property type="entry name" value="Peptidase_S8_subtilisin-rel"/>
</dbReference>
<dbReference type="RefSeq" id="WP_106617694.1">
    <property type="nucleotide sequence ID" value="NZ_PYAX01000008.1"/>
</dbReference>
<feature type="signal peptide" evidence="6">
    <location>
        <begin position="1"/>
        <end position="24"/>
    </location>
</feature>
<dbReference type="InterPro" id="IPR010259">
    <property type="entry name" value="S8pro/Inhibitor_I9"/>
</dbReference>
<feature type="domain" description="Peptidase S8/S53" evidence="7">
    <location>
        <begin position="139"/>
        <end position="361"/>
    </location>
</feature>
<name>A0A2P8I5E8_SACCR</name>
<keyword evidence="6" id="KW-0732">Signal</keyword>
<dbReference type="InterPro" id="IPR037045">
    <property type="entry name" value="S8pro/Inhibitor_I9_sf"/>
</dbReference>
<comment type="caution">
    <text evidence="9">The sequence shown here is derived from an EMBL/GenBank/DDBJ whole genome shotgun (WGS) entry which is preliminary data.</text>
</comment>
<dbReference type="PROSITE" id="PS00136">
    <property type="entry name" value="SUBTILASE_ASP"/>
    <property type="match status" value="1"/>
</dbReference>
<keyword evidence="4 5" id="KW-0720">Serine protease</keyword>
<dbReference type="GO" id="GO:0005615">
    <property type="term" value="C:extracellular space"/>
    <property type="evidence" value="ECO:0007669"/>
    <property type="project" value="TreeGrafter"/>
</dbReference>
<dbReference type="InterPro" id="IPR050131">
    <property type="entry name" value="Peptidase_S8_subtilisin-like"/>
</dbReference>
<evidence type="ECO:0000259" key="8">
    <source>
        <dbReference type="Pfam" id="PF05922"/>
    </source>
</evidence>
<reference evidence="9 10" key="1">
    <citation type="submission" date="2018-03" db="EMBL/GenBank/DDBJ databases">
        <title>Genomic Encyclopedia of Type Strains, Phase III (KMG-III): the genomes of soil and plant-associated and newly described type strains.</title>
        <authorList>
            <person name="Whitman W."/>
        </authorList>
    </citation>
    <scope>NUCLEOTIDE SEQUENCE [LARGE SCALE GENOMIC DNA]</scope>
    <source>
        <strain evidence="9 10">CGMCC 4.7097</strain>
    </source>
</reference>
<protein>
    <submittedName>
        <fullName evidence="9">Subtilisin family serine protease</fullName>
    </submittedName>
</protein>
<dbReference type="PRINTS" id="PR00723">
    <property type="entry name" value="SUBTILISIN"/>
</dbReference>
<dbReference type="InterPro" id="IPR023827">
    <property type="entry name" value="Peptidase_S8_Asp-AS"/>
</dbReference>
<evidence type="ECO:0000256" key="6">
    <source>
        <dbReference type="SAM" id="SignalP"/>
    </source>
</evidence>
<evidence type="ECO:0000256" key="3">
    <source>
        <dbReference type="ARBA" id="ARBA00022801"/>
    </source>
</evidence>
<evidence type="ECO:0000313" key="10">
    <source>
        <dbReference type="Proteomes" id="UP000241118"/>
    </source>
</evidence>
<dbReference type="InterPro" id="IPR034193">
    <property type="entry name" value="PCSK9_ProteinaseK-like"/>
</dbReference>
<dbReference type="PANTHER" id="PTHR43806:SF11">
    <property type="entry name" value="CEREVISIN-RELATED"/>
    <property type="match status" value="1"/>
</dbReference>
<dbReference type="Pfam" id="PF05922">
    <property type="entry name" value="Inhibitor_I9"/>
    <property type="match status" value="1"/>
</dbReference>
<feature type="active site" description="Charge relay system" evidence="5">
    <location>
        <position position="326"/>
    </location>
</feature>
<dbReference type="SUPFAM" id="SSF54897">
    <property type="entry name" value="Protease propeptides/inhibitors"/>
    <property type="match status" value="1"/>
</dbReference>
<keyword evidence="10" id="KW-1185">Reference proteome</keyword>
<dbReference type="PROSITE" id="PS00137">
    <property type="entry name" value="SUBTILASE_HIS"/>
    <property type="match status" value="1"/>
</dbReference>
<dbReference type="FunFam" id="3.40.50.200:FF:000014">
    <property type="entry name" value="Proteinase K"/>
    <property type="match status" value="1"/>
</dbReference>
<dbReference type="AlphaFoldDB" id="A0A2P8I5E8"/>
<dbReference type="Proteomes" id="UP000241118">
    <property type="component" value="Unassembled WGS sequence"/>
</dbReference>
<evidence type="ECO:0000256" key="5">
    <source>
        <dbReference type="PROSITE-ProRule" id="PRU01240"/>
    </source>
</evidence>
<evidence type="ECO:0000259" key="7">
    <source>
        <dbReference type="Pfam" id="PF00082"/>
    </source>
</evidence>
<feature type="domain" description="Inhibitor I9" evidence="8">
    <location>
        <begin position="64"/>
        <end position="102"/>
    </location>
</feature>